<comment type="caution">
    <text evidence="2">The sequence shown here is derived from an EMBL/GenBank/DDBJ whole genome shotgun (WGS) entry which is preliminary data.</text>
</comment>
<gene>
    <name evidence="2" type="ORF">C7476_101348</name>
</gene>
<name>A0A368Z561_9HYPH</name>
<proteinExistence type="predicted"/>
<dbReference type="InterPro" id="IPR046748">
    <property type="entry name" value="HipA_2"/>
</dbReference>
<dbReference type="EMBL" id="QPJM01000001">
    <property type="protein sequence ID" value="RCW87582.1"/>
    <property type="molecule type" value="Genomic_DNA"/>
</dbReference>
<evidence type="ECO:0000259" key="1">
    <source>
        <dbReference type="Pfam" id="PF20613"/>
    </source>
</evidence>
<feature type="domain" description="HipA-like kinase" evidence="1">
    <location>
        <begin position="11"/>
        <end position="250"/>
    </location>
</feature>
<sequence>MFGVGPMAIEIQEVLRRSEQGITEPYICRGTDTKLYYVKGKGAGYDSLVKEWVAGQLARRLGLPIPTFHVVVVPRELYEIGRKESLRDLGHGSLFGSEQVMNVNELSVLNSDAIPAELKREIVAFDWWVMNGDRTLTEAGGNPNILWSETNSQPFIIDHNLAFDTGVTLRSLLESHIFAGSLKEICESSGLQAHYKAKFQNALTNWQNIVSDIPERWYYEDDALSVQSRISIDSIEVTLQRYQAQAFWKQT</sequence>
<dbReference type="Pfam" id="PF20613">
    <property type="entry name" value="HipA_2"/>
    <property type="match status" value="1"/>
</dbReference>
<accession>A0A368Z561</accession>
<evidence type="ECO:0000313" key="3">
    <source>
        <dbReference type="Proteomes" id="UP000253324"/>
    </source>
</evidence>
<keyword evidence="3" id="KW-1185">Reference proteome</keyword>
<protein>
    <recommendedName>
        <fullName evidence="1">HipA-like kinase domain-containing protein</fullName>
    </recommendedName>
</protein>
<reference evidence="2 3" key="1">
    <citation type="submission" date="2018-07" db="EMBL/GenBank/DDBJ databases">
        <title>Genomic Encyclopedia of Type Strains, Phase III (KMG-III): the genomes of soil and plant-associated and newly described type strains.</title>
        <authorList>
            <person name="Whitman W."/>
        </authorList>
    </citation>
    <scope>NUCLEOTIDE SEQUENCE [LARGE SCALE GENOMIC DNA]</scope>
    <source>
        <strain evidence="2 3">31-25a</strain>
    </source>
</reference>
<evidence type="ECO:0000313" key="2">
    <source>
        <dbReference type="EMBL" id="RCW87582.1"/>
    </source>
</evidence>
<organism evidence="2 3">
    <name type="scientific">Phyllobacterium bourgognense</name>
    <dbReference type="NCBI Taxonomy" id="314236"/>
    <lineage>
        <taxon>Bacteria</taxon>
        <taxon>Pseudomonadati</taxon>
        <taxon>Pseudomonadota</taxon>
        <taxon>Alphaproteobacteria</taxon>
        <taxon>Hyphomicrobiales</taxon>
        <taxon>Phyllobacteriaceae</taxon>
        <taxon>Phyllobacterium</taxon>
    </lineage>
</organism>
<dbReference type="AlphaFoldDB" id="A0A368Z561"/>
<dbReference type="Proteomes" id="UP000253324">
    <property type="component" value="Unassembled WGS sequence"/>
</dbReference>